<feature type="region of interest" description="Disordered" evidence="4">
    <location>
        <begin position="559"/>
        <end position="590"/>
    </location>
</feature>
<evidence type="ECO:0000256" key="2">
    <source>
        <dbReference type="ARBA" id="ARBA00023163"/>
    </source>
</evidence>
<dbReference type="PANTHER" id="PTHR47840:SF1">
    <property type="entry name" value="ZN(II)2CYS6 TRANSCRIPTION FACTOR (EUROFUNG)"/>
    <property type="match status" value="1"/>
</dbReference>
<evidence type="ECO:0000313" key="6">
    <source>
        <dbReference type="EMBL" id="KAH6898176.1"/>
    </source>
</evidence>
<proteinExistence type="predicted"/>
<keyword evidence="3" id="KW-0539">Nucleus</keyword>
<dbReference type="SMART" id="SM00066">
    <property type="entry name" value="GAL4"/>
    <property type="match status" value="1"/>
</dbReference>
<name>A0A9P9AVG3_9HYPO</name>
<feature type="region of interest" description="Disordered" evidence="4">
    <location>
        <begin position="111"/>
        <end position="143"/>
    </location>
</feature>
<evidence type="ECO:0000313" key="7">
    <source>
        <dbReference type="Proteomes" id="UP000777438"/>
    </source>
</evidence>
<dbReference type="PROSITE" id="PS50048">
    <property type="entry name" value="ZN2_CY6_FUNGAL_2"/>
    <property type="match status" value="1"/>
</dbReference>
<dbReference type="Gene3D" id="4.10.240.10">
    <property type="entry name" value="Zn(2)-C6 fungal-type DNA-binding domain"/>
    <property type="match status" value="1"/>
</dbReference>
<feature type="region of interest" description="Disordered" evidence="4">
    <location>
        <begin position="1"/>
        <end position="25"/>
    </location>
</feature>
<dbReference type="PROSITE" id="PS00463">
    <property type="entry name" value="ZN2_CY6_FUNGAL_1"/>
    <property type="match status" value="1"/>
</dbReference>
<feature type="compositionally biased region" description="Polar residues" evidence="4">
    <location>
        <begin position="112"/>
        <end position="125"/>
    </location>
</feature>
<dbReference type="EMBL" id="JAGPYM010000002">
    <property type="protein sequence ID" value="KAH6898176.1"/>
    <property type="molecule type" value="Genomic_DNA"/>
</dbReference>
<keyword evidence="7" id="KW-1185">Reference proteome</keyword>
<dbReference type="GO" id="GO:0000981">
    <property type="term" value="F:DNA-binding transcription factor activity, RNA polymerase II-specific"/>
    <property type="evidence" value="ECO:0007669"/>
    <property type="project" value="InterPro"/>
</dbReference>
<reference evidence="6 7" key="1">
    <citation type="journal article" date="2021" name="Nat. Commun.">
        <title>Genetic determinants of endophytism in the Arabidopsis root mycobiome.</title>
        <authorList>
            <person name="Mesny F."/>
            <person name="Miyauchi S."/>
            <person name="Thiergart T."/>
            <person name="Pickel B."/>
            <person name="Atanasova L."/>
            <person name="Karlsson M."/>
            <person name="Huettel B."/>
            <person name="Barry K.W."/>
            <person name="Haridas S."/>
            <person name="Chen C."/>
            <person name="Bauer D."/>
            <person name="Andreopoulos W."/>
            <person name="Pangilinan J."/>
            <person name="LaButti K."/>
            <person name="Riley R."/>
            <person name="Lipzen A."/>
            <person name="Clum A."/>
            <person name="Drula E."/>
            <person name="Henrissat B."/>
            <person name="Kohler A."/>
            <person name="Grigoriev I.V."/>
            <person name="Martin F.M."/>
            <person name="Hacquard S."/>
        </authorList>
    </citation>
    <scope>NUCLEOTIDE SEQUENCE [LARGE SCALE GENOMIC DNA]</scope>
    <source>
        <strain evidence="6 7">MPI-CAGE-CH-0241</strain>
    </source>
</reference>
<dbReference type="Proteomes" id="UP000777438">
    <property type="component" value="Unassembled WGS sequence"/>
</dbReference>
<dbReference type="InterPro" id="IPR001138">
    <property type="entry name" value="Zn2Cys6_DnaBD"/>
</dbReference>
<keyword evidence="1" id="KW-0805">Transcription regulation</keyword>
<dbReference type="AlphaFoldDB" id="A0A9P9AVG3"/>
<evidence type="ECO:0000256" key="1">
    <source>
        <dbReference type="ARBA" id="ARBA00023015"/>
    </source>
</evidence>
<dbReference type="CDD" id="cd12148">
    <property type="entry name" value="fungal_TF_MHR"/>
    <property type="match status" value="1"/>
</dbReference>
<dbReference type="GO" id="GO:0008270">
    <property type="term" value="F:zinc ion binding"/>
    <property type="evidence" value="ECO:0007669"/>
    <property type="project" value="InterPro"/>
</dbReference>
<protein>
    <recommendedName>
        <fullName evidence="5">Zn(2)-C6 fungal-type domain-containing protein</fullName>
    </recommendedName>
</protein>
<gene>
    <name evidence="6" type="ORF">B0T10DRAFT_101098</name>
</gene>
<evidence type="ECO:0000256" key="3">
    <source>
        <dbReference type="ARBA" id="ARBA00023242"/>
    </source>
</evidence>
<feature type="domain" description="Zn(2)-C6 fungal-type" evidence="5">
    <location>
        <begin position="26"/>
        <end position="58"/>
    </location>
</feature>
<dbReference type="SUPFAM" id="SSF57701">
    <property type="entry name" value="Zn2/Cys6 DNA-binding domain"/>
    <property type="match status" value="1"/>
</dbReference>
<comment type="caution">
    <text evidence="6">The sequence shown here is derived from an EMBL/GenBank/DDBJ whole genome shotgun (WGS) entry which is preliminary data.</text>
</comment>
<dbReference type="PANTHER" id="PTHR47840">
    <property type="entry name" value="ZN(II)2CYS6 TRANSCRIPTION FACTOR (EUROFUNG)-RELATED"/>
    <property type="match status" value="1"/>
</dbReference>
<feature type="compositionally biased region" description="Low complexity" evidence="4">
    <location>
        <begin position="1"/>
        <end position="14"/>
    </location>
</feature>
<organism evidence="6 7">
    <name type="scientific">Thelonectria olida</name>
    <dbReference type="NCBI Taxonomy" id="1576542"/>
    <lineage>
        <taxon>Eukaryota</taxon>
        <taxon>Fungi</taxon>
        <taxon>Dikarya</taxon>
        <taxon>Ascomycota</taxon>
        <taxon>Pezizomycotina</taxon>
        <taxon>Sordariomycetes</taxon>
        <taxon>Hypocreomycetidae</taxon>
        <taxon>Hypocreales</taxon>
        <taxon>Nectriaceae</taxon>
        <taxon>Thelonectria</taxon>
    </lineage>
</organism>
<sequence length="649" mass="72048">MDKPSSRAQAAASPRSEKKVRKGTRSCTECRRRKIRCVFSHGSPVCSPCAVRGNRCVDQRQQPFAVPQAEPSHGLVSNVLDETSDSDLPVNSESGLVPLISVIADSECWSAGTETNEPTAKTSQALHDERESMGRPGMSQSSQRKANEVCQALRSAMPNYDVIMSRLSGDRSWWHSFRFKTHLNASEPAEALASFAARTYTSSNPALLGTLATAYARSLNRYHRIYTIVDRLVVSDFEYASTIEGMHCLIFLAKSLTEIGHPRRSWLIWRKGLAVAQLIGLYRDDAKRVLANNIWWMVYHGDKFTSLLLGVPHGFNDNYYASRVANDESPLDKFILQGVLVVGKLVDRNLVPGHPSVAQTLSLDEQLDSASALLPEAWWNVPDGLSGLVPNDELRERVLLQFYFFHIRVYLYLPFMAKSAATSTSVICRLACREASRQLLKRFLLLRSTIHGACLFECKTTSFISFMGAIVLILGLEKWGQMPTVSSSDDDIDLLTRVKAILGGDVEKDGCKVSSQCCRALEILMASHRSDGPNSQWHGKEDKMLIPYFGTIMHRRTTQTSDPSVDEGWQGDAQVPSATSISSGNPGGVGEPLSFEYTGSSLGFPMMGHLGFMGENTFHDDALRDTPWFDPLVMDLDQDWNLFPTFGEN</sequence>
<dbReference type="Pfam" id="PF00172">
    <property type="entry name" value="Zn_clus"/>
    <property type="match status" value="1"/>
</dbReference>
<keyword evidence="2" id="KW-0804">Transcription</keyword>
<dbReference type="CDD" id="cd00067">
    <property type="entry name" value="GAL4"/>
    <property type="match status" value="1"/>
</dbReference>
<accession>A0A9P9AVG3</accession>
<evidence type="ECO:0000256" key="4">
    <source>
        <dbReference type="SAM" id="MobiDB-lite"/>
    </source>
</evidence>
<dbReference type="OrthoDB" id="5392779at2759"/>
<dbReference type="InterPro" id="IPR036864">
    <property type="entry name" value="Zn2-C6_fun-type_DNA-bd_sf"/>
</dbReference>
<evidence type="ECO:0000259" key="5">
    <source>
        <dbReference type="PROSITE" id="PS50048"/>
    </source>
</evidence>